<organism evidence="3">
    <name type="scientific">human gut metagenome</name>
    <dbReference type="NCBI Taxonomy" id="408170"/>
    <lineage>
        <taxon>unclassified sequences</taxon>
        <taxon>metagenomes</taxon>
        <taxon>organismal metagenomes</taxon>
    </lineage>
</organism>
<feature type="non-terminal residue" evidence="3">
    <location>
        <position position="127"/>
    </location>
</feature>
<keyword evidence="1" id="KW-0472">Membrane</keyword>
<feature type="domain" description="Acyltransferase 3" evidence="2">
    <location>
        <begin position="17"/>
        <end position="116"/>
    </location>
</feature>
<gene>
    <name evidence="3" type="ORF">LEA_14792</name>
</gene>
<dbReference type="Pfam" id="PF01757">
    <property type="entry name" value="Acyl_transf_3"/>
    <property type="match status" value="1"/>
</dbReference>
<feature type="transmembrane region" description="Helical" evidence="1">
    <location>
        <begin position="42"/>
        <end position="68"/>
    </location>
</feature>
<comment type="caution">
    <text evidence="3">The sequence shown here is derived from an EMBL/GenBank/DDBJ whole genome shotgun (WGS) entry which is preliminary data.</text>
</comment>
<feature type="transmembrane region" description="Helical" evidence="1">
    <location>
        <begin position="12"/>
        <end position="30"/>
    </location>
</feature>
<feature type="transmembrane region" description="Helical" evidence="1">
    <location>
        <begin position="89"/>
        <end position="108"/>
    </location>
</feature>
<name>K1TBB6_9ZZZZ</name>
<dbReference type="EMBL" id="AJWY01010083">
    <property type="protein sequence ID" value="EKC56526.1"/>
    <property type="molecule type" value="Genomic_DNA"/>
</dbReference>
<accession>K1TBB6</accession>
<dbReference type="GO" id="GO:0016747">
    <property type="term" value="F:acyltransferase activity, transferring groups other than amino-acyl groups"/>
    <property type="evidence" value="ECO:0007669"/>
    <property type="project" value="InterPro"/>
</dbReference>
<dbReference type="InterPro" id="IPR002656">
    <property type="entry name" value="Acyl_transf_3_dom"/>
</dbReference>
<keyword evidence="1" id="KW-0812">Transmembrane</keyword>
<sequence length="127" mass="14744">MSKMSPYLSAKIRIVSFFAIILVVYAHTFYWESEVYSWLSVLQWMVGVGVAKGVAIPMFFAISGYLFFYGTEQNGKNAIYRKIYKRVHTLLVPYVLWNIWFALIYLLLHNIPNVSNFINSDIIGTMI</sequence>
<evidence type="ECO:0000256" key="1">
    <source>
        <dbReference type="SAM" id="Phobius"/>
    </source>
</evidence>
<reference evidence="3" key="1">
    <citation type="journal article" date="2013" name="Environ. Microbiol.">
        <title>Microbiota from the distal guts of lean and obese adolescents exhibit partial functional redundancy besides clear differences in community structure.</title>
        <authorList>
            <person name="Ferrer M."/>
            <person name="Ruiz A."/>
            <person name="Lanza F."/>
            <person name="Haange S.B."/>
            <person name="Oberbach A."/>
            <person name="Till H."/>
            <person name="Bargiela R."/>
            <person name="Campoy C."/>
            <person name="Segura M.T."/>
            <person name="Richter M."/>
            <person name="von Bergen M."/>
            <person name="Seifert J."/>
            <person name="Suarez A."/>
        </authorList>
    </citation>
    <scope>NUCLEOTIDE SEQUENCE</scope>
</reference>
<proteinExistence type="predicted"/>
<protein>
    <recommendedName>
        <fullName evidence="2">Acyltransferase 3 domain-containing protein</fullName>
    </recommendedName>
</protein>
<evidence type="ECO:0000259" key="2">
    <source>
        <dbReference type="Pfam" id="PF01757"/>
    </source>
</evidence>
<keyword evidence="1" id="KW-1133">Transmembrane helix</keyword>
<evidence type="ECO:0000313" key="3">
    <source>
        <dbReference type="EMBL" id="EKC56526.1"/>
    </source>
</evidence>
<dbReference type="AlphaFoldDB" id="K1TBB6"/>